<protein>
    <submittedName>
        <fullName evidence="2">Uncharacterized protein</fullName>
    </submittedName>
</protein>
<evidence type="ECO:0000256" key="1">
    <source>
        <dbReference type="SAM" id="SignalP"/>
    </source>
</evidence>
<feature type="chain" id="PRO_5019277803" evidence="1">
    <location>
        <begin position="21"/>
        <end position="60"/>
    </location>
</feature>
<feature type="signal peptide" evidence="1">
    <location>
        <begin position="1"/>
        <end position="20"/>
    </location>
</feature>
<sequence length="60" mass="6544">MRLILAAVLTLTAAVLFGCADRTPPSAEPRSRIAIPMPPPVHQATEALPLRSPQWMVRAR</sequence>
<gene>
    <name evidence="2" type="ORF">CLV68_5577</name>
</gene>
<name>A0A421AXL5_9PSEU</name>
<dbReference type="EMBL" id="RCDD01000006">
    <property type="protein sequence ID" value="RLK54544.1"/>
    <property type="molecule type" value="Genomic_DNA"/>
</dbReference>
<proteinExistence type="predicted"/>
<evidence type="ECO:0000313" key="2">
    <source>
        <dbReference type="EMBL" id="RLK54544.1"/>
    </source>
</evidence>
<reference evidence="2 3" key="1">
    <citation type="submission" date="2018-10" db="EMBL/GenBank/DDBJ databases">
        <title>Genomic Encyclopedia of Archaeal and Bacterial Type Strains, Phase II (KMG-II): from individual species to whole genera.</title>
        <authorList>
            <person name="Goeker M."/>
        </authorList>
    </citation>
    <scope>NUCLEOTIDE SEQUENCE [LARGE SCALE GENOMIC DNA]</scope>
    <source>
        <strain evidence="2 3">DSM 45657</strain>
    </source>
</reference>
<dbReference type="AlphaFoldDB" id="A0A421AXL5"/>
<organism evidence="2 3">
    <name type="scientific">Actinokineospora cianjurensis</name>
    <dbReference type="NCBI Taxonomy" id="585224"/>
    <lineage>
        <taxon>Bacteria</taxon>
        <taxon>Bacillati</taxon>
        <taxon>Actinomycetota</taxon>
        <taxon>Actinomycetes</taxon>
        <taxon>Pseudonocardiales</taxon>
        <taxon>Pseudonocardiaceae</taxon>
        <taxon>Actinokineospora</taxon>
    </lineage>
</organism>
<comment type="caution">
    <text evidence="2">The sequence shown here is derived from an EMBL/GenBank/DDBJ whole genome shotgun (WGS) entry which is preliminary data.</text>
</comment>
<dbReference type="PROSITE" id="PS51257">
    <property type="entry name" value="PROKAR_LIPOPROTEIN"/>
    <property type="match status" value="1"/>
</dbReference>
<dbReference type="Proteomes" id="UP000282454">
    <property type="component" value="Unassembled WGS sequence"/>
</dbReference>
<keyword evidence="1" id="KW-0732">Signal</keyword>
<evidence type="ECO:0000313" key="3">
    <source>
        <dbReference type="Proteomes" id="UP000282454"/>
    </source>
</evidence>
<keyword evidence="3" id="KW-1185">Reference proteome</keyword>
<accession>A0A421AXL5</accession>